<dbReference type="Gene3D" id="3.50.50.60">
    <property type="entry name" value="FAD/NAD(P)-binding domain"/>
    <property type="match status" value="1"/>
</dbReference>
<dbReference type="EMBL" id="JAMQAW010000083">
    <property type="protein sequence ID" value="MCM2393741.1"/>
    <property type="molecule type" value="Genomic_DNA"/>
</dbReference>
<protein>
    <submittedName>
        <fullName evidence="4">Bifunctional 3-(3-hydroxy-phenyl)propionate/3-hydroxycinnamic acid hydroxylase</fullName>
    </submittedName>
</protein>
<keyword evidence="5" id="KW-1185">Reference proteome</keyword>
<name>A0ABT0UZP5_9ACTN</name>
<dbReference type="PANTHER" id="PTHR43476:SF3">
    <property type="entry name" value="FAD-BINDING MONOOXYGENASE"/>
    <property type="match status" value="1"/>
</dbReference>
<reference evidence="4" key="1">
    <citation type="submission" date="2022-06" db="EMBL/GenBank/DDBJ databases">
        <title>Genome public.</title>
        <authorList>
            <person name="Sun Q."/>
        </authorList>
    </citation>
    <scope>NUCLEOTIDE SEQUENCE</scope>
    <source>
        <strain evidence="4">CWNU-1</strain>
    </source>
</reference>
<dbReference type="PANTHER" id="PTHR43476">
    <property type="entry name" value="3-(3-HYDROXY-PHENYL)PROPIONATE/3-HYDROXYCINNAMIC ACID HYDROXYLASE"/>
    <property type="match status" value="1"/>
</dbReference>
<comment type="caution">
    <text evidence="4">The sequence shown here is derived from an EMBL/GenBank/DDBJ whole genome shotgun (WGS) entry which is preliminary data.</text>
</comment>
<keyword evidence="1" id="KW-0560">Oxidoreductase</keyword>
<evidence type="ECO:0000313" key="4">
    <source>
        <dbReference type="EMBL" id="MCM2393741.1"/>
    </source>
</evidence>
<dbReference type="Gene3D" id="3.30.70.2450">
    <property type="match status" value="1"/>
</dbReference>
<dbReference type="InterPro" id="IPR002938">
    <property type="entry name" value="FAD-bd"/>
</dbReference>
<organism evidence="4 5">
    <name type="scientific">Streptomyces albipurpureus</name>
    <dbReference type="NCBI Taxonomy" id="2897419"/>
    <lineage>
        <taxon>Bacteria</taxon>
        <taxon>Bacillati</taxon>
        <taxon>Actinomycetota</taxon>
        <taxon>Actinomycetes</taxon>
        <taxon>Kitasatosporales</taxon>
        <taxon>Streptomycetaceae</taxon>
        <taxon>Streptomyces</taxon>
    </lineage>
</organism>
<dbReference type="SUPFAM" id="SSF51905">
    <property type="entry name" value="FAD/NAD(P)-binding domain"/>
    <property type="match status" value="1"/>
</dbReference>
<evidence type="ECO:0000256" key="2">
    <source>
        <dbReference type="SAM" id="MobiDB-lite"/>
    </source>
</evidence>
<sequence length="533" mass="58590">MNTRHESTRHNSPANESAGLPTPGNASTRHQDPGYEVAIIGFGPVGMVLAGLLGRRGIRVLVVEKSPEVYPLPRAAHIDHTGLRTLQELGCLDELLPRMLPNRGLALLDASLRRLVRVPGDQGSVSGLPASMYFYQPEFDRTLDRVVSTMETVEVRRGLEMVSLEPEAEGVTVRCLDRMTGATVRATADWLIGCDGANSSVRRTLGVTLDSLGFDEEWLVLDLVDRLGRDDLLTEAIQVCDPRRPYVANPMPHGRYRAEFMLFPGDDPEHLKERASLERLLAPVFPDLLFDVERSAVYTFHGLSARSWRAGRVLLAGDAAHQMPPFLGQGMCSGLRDASNLAWKLARVLRGKLPAALLDTYESERAPHVRKVVASAVEFGRFVSISDPQEAAERDRRLLSGEDSRPLRFQLPPLAPGTLVHAGGGTLFPQPTLDGSTRLDDEIGDRFLLIARTPDQLTGAARWWTTFDDCAVLTLGDLGQATESVSRWLDRRDADFAVVRPDRCVLAAGRDLGAVTEELRTALRPPALATRLL</sequence>
<proteinExistence type="predicted"/>
<dbReference type="InterPro" id="IPR050631">
    <property type="entry name" value="PheA/TfdB_FAD_monoxygenase"/>
</dbReference>
<dbReference type="RefSeq" id="WP_250924031.1">
    <property type="nucleotide sequence ID" value="NZ_JAMQAW010000083.1"/>
</dbReference>
<evidence type="ECO:0000313" key="5">
    <source>
        <dbReference type="Proteomes" id="UP001431429"/>
    </source>
</evidence>
<accession>A0ABT0UZP5</accession>
<dbReference type="InterPro" id="IPR036188">
    <property type="entry name" value="FAD/NAD-bd_sf"/>
</dbReference>
<dbReference type="Proteomes" id="UP001431429">
    <property type="component" value="Unassembled WGS sequence"/>
</dbReference>
<evidence type="ECO:0000259" key="3">
    <source>
        <dbReference type="Pfam" id="PF01494"/>
    </source>
</evidence>
<dbReference type="Pfam" id="PF01494">
    <property type="entry name" value="FAD_binding_3"/>
    <property type="match status" value="1"/>
</dbReference>
<feature type="domain" description="FAD-binding" evidence="3">
    <location>
        <begin position="35"/>
        <end position="375"/>
    </location>
</feature>
<feature type="region of interest" description="Disordered" evidence="2">
    <location>
        <begin position="1"/>
        <end position="30"/>
    </location>
</feature>
<dbReference type="NCBIfam" id="NF004829">
    <property type="entry name" value="PRK06183.1-3"/>
    <property type="match status" value="1"/>
</dbReference>
<evidence type="ECO:0000256" key="1">
    <source>
        <dbReference type="ARBA" id="ARBA00023002"/>
    </source>
</evidence>
<dbReference type="PRINTS" id="PR00420">
    <property type="entry name" value="RNGMNOXGNASE"/>
</dbReference>
<gene>
    <name evidence="4" type="ORF">NBG84_36655</name>
</gene>